<comment type="caution">
    <text evidence="1">The sequence shown here is derived from an EMBL/GenBank/DDBJ whole genome shotgun (WGS) entry which is preliminary data.</text>
</comment>
<dbReference type="EMBL" id="JAQAGZ010000011">
    <property type="protein sequence ID" value="MCZ8514179.1"/>
    <property type="molecule type" value="Genomic_DNA"/>
</dbReference>
<evidence type="ECO:0000313" key="1">
    <source>
        <dbReference type="EMBL" id="MCZ8514179.1"/>
    </source>
</evidence>
<proteinExistence type="predicted"/>
<accession>A0ABT4QBB7</accession>
<keyword evidence="2" id="KW-1185">Reference proteome</keyword>
<evidence type="ECO:0000313" key="2">
    <source>
        <dbReference type="Proteomes" id="UP001527882"/>
    </source>
</evidence>
<organism evidence="1 2">
    <name type="scientific">Paenibacillus gyeongsangnamensis</name>
    <dbReference type="NCBI Taxonomy" id="3388067"/>
    <lineage>
        <taxon>Bacteria</taxon>
        <taxon>Bacillati</taxon>
        <taxon>Bacillota</taxon>
        <taxon>Bacilli</taxon>
        <taxon>Bacillales</taxon>
        <taxon>Paenibacillaceae</taxon>
        <taxon>Paenibacillus</taxon>
    </lineage>
</organism>
<dbReference type="RefSeq" id="WP_269882708.1">
    <property type="nucleotide sequence ID" value="NZ_JAQAGZ010000011.1"/>
</dbReference>
<dbReference type="Gene3D" id="3.90.1530.10">
    <property type="entry name" value="Conserved hypothetical protein from pyrococcus furiosus pfu- 392566-001, ParB domain"/>
    <property type="match status" value="1"/>
</dbReference>
<gene>
    <name evidence="1" type="ORF">O9H85_17445</name>
</gene>
<dbReference type="Proteomes" id="UP001527882">
    <property type="component" value="Unassembled WGS sequence"/>
</dbReference>
<reference evidence="1 2" key="1">
    <citation type="submission" date="2022-12" db="EMBL/GenBank/DDBJ databases">
        <title>Draft genome sequence of Paenibacillus sp. dW9.</title>
        <authorList>
            <person name="Choi E.-W."/>
            <person name="Kim D.-U."/>
        </authorList>
    </citation>
    <scope>NUCLEOTIDE SEQUENCE [LARGE SCALE GENOMIC DNA]</scope>
    <source>
        <strain evidence="2">dW9</strain>
    </source>
</reference>
<sequence>MRYTVQYIPLSKLKPGMSAVITQRIKELRKTAQDCMHLMIVRKSKKEGGYVIVSGNNHYEYLKNHTKKALAPCLVDESKAASGLSSLLYRFRKRKLPYDLKFLKPERWNDNSWTIIRSFLRQEPRFRRLSRKQQVRVIWLGLRYKRTTVGSMKARVDQFIKNKEK</sequence>
<name>A0ABT4QBB7_9BACL</name>
<protein>
    <submittedName>
        <fullName evidence="1">Uncharacterized protein</fullName>
    </submittedName>
</protein>